<dbReference type="Pfam" id="PF10416">
    <property type="entry name" value="IBD"/>
    <property type="match status" value="1"/>
</dbReference>
<feature type="compositionally biased region" description="Low complexity" evidence="1">
    <location>
        <begin position="172"/>
        <end position="193"/>
    </location>
</feature>
<dbReference type="AlphaFoldDB" id="A2E6Q5"/>
<protein>
    <recommendedName>
        <fullName evidence="2">Initiator binding domain-containing protein</fullName>
    </recommendedName>
</protein>
<proteinExistence type="predicted"/>
<dbReference type="KEGG" id="tva:4769603"/>
<dbReference type="VEuPathDB" id="TrichDB:TVAG_158760"/>
<gene>
    <name evidence="3" type="ORF">TVAG_158760</name>
</gene>
<name>A2E6Q5_TRIV3</name>
<evidence type="ECO:0000313" key="4">
    <source>
        <dbReference type="Proteomes" id="UP000001542"/>
    </source>
</evidence>
<evidence type="ECO:0000313" key="3">
    <source>
        <dbReference type="EMBL" id="EAY11649.1"/>
    </source>
</evidence>
<sequence length="244" mass="28146">MDKGGRNMYTIDIRNMPEYFSLLNETDKAEYAQLQKSLEISQNRSSRNKKTTDLMLAIDEIKHYCLRGDSDDCKRCIVCGTCWLSTGLAVNIKQLQCLIQKCKSSINTTLRKMGYELTNPRGDVSDELAEYLPMFRGKQSELRKWSIRTPPNWCGKIYSNKNSNENVINQASEHSSPLSPSQESSFEQTSTEQLRSPPEEPVLTWEYTPNDDISAWNFCDCVFDNQISEQTMYNIFDSDNDMYL</sequence>
<dbReference type="Proteomes" id="UP000001542">
    <property type="component" value="Unassembled WGS sequence"/>
</dbReference>
<organism evidence="3 4">
    <name type="scientific">Trichomonas vaginalis (strain ATCC PRA-98 / G3)</name>
    <dbReference type="NCBI Taxonomy" id="412133"/>
    <lineage>
        <taxon>Eukaryota</taxon>
        <taxon>Metamonada</taxon>
        <taxon>Parabasalia</taxon>
        <taxon>Trichomonadida</taxon>
        <taxon>Trichomonadidae</taxon>
        <taxon>Trichomonas</taxon>
    </lineage>
</organism>
<reference evidence="3" key="2">
    <citation type="journal article" date="2007" name="Science">
        <title>Draft genome sequence of the sexually transmitted pathogen Trichomonas vaginalis.</title>
        <authorList>
            <person name="Carlton J.M."/>
            <person name="Hirt R.P."/>
            <person name="Silva J.C."/>
            <person name="Delcher A.L."/>
            <person name="Schatz M."/>
            <person name="Zhao Q."/>
            <person name="Wortman J.R."/>
            <person name="Bidwell S.L."/>
            <person name="Alsmark U.C.M."/>
            <person name="Besteiro S."/>
            <person name="Sicheritz-Ponten T."/>
            <person name="Noel C.J."/>
            <person name="Dacks J.B."/>
            <person name="Foster P.G."/>
            <person name="Simillion C."/>
            <person name="Van de Peer Y."/>
            <person name="Miranda-Saavedra D."/>
            <person name="Barton G.J."/>
            <person name="Westrop G.D."/>
            <person name="Mueller S."/>
            <person name="Dessi D."/>
            <person name="Fiori P.L."/>
            <person name="Ren Q."/>
            <person name="Paulsen I."/>
            <person name="Zhang H."/>
            <person name="Bastida-Corcuera F.D."/>
            <person name="Simoes-Barbosa A."/>
            <person name="Brown M.T."/>
            <person name="Hayes R.D."/>
            <person name="Mukherjee M."/>
            <person name="Okumura C.Y."/>
            <person name="Schneider R."/>
            <person name="Smith A.J."/>
            <person name="Vanacova S."/>
            <person name="Villalvazo M."/>
            <person name="Haas B.J."/>
            <person name="Pertea M."/>
            <person name="Feldblyum T.V."/>
            <person name="Utterback T.R."/>
            <person name="Shu C.L."/>
            <person name="Osoegawa K."/>
            <person name="de Jong P.J."/>
            <person name="Hrdy I."/>
            <person name="Horvathova L."/>
            <person name="Zubacova Z."/>
            <person name="Dolezal P."/>
            <person name="Malik S.B."/>
            <person name="Logsdon J.M. Jr."/>
            <person name="Henze K."/>
            <person name="Gupta A."/>
            <person name="Wang C.C."/>
            <person name="Dunne R.L."/>
            <person name="Upcroft J.A."/>
            <person name="Upcroft P."/>
            <person name="White O."/>
            <person name="Salzberg S.L."/>
            <person name="Tang P."/>
            <person name="Chiu C.-H."/>
            <person name="Lee Y.-S."/>
            <person name="Embley T.M."/>
            <person name="Coombs G.H."/>
            <person name="Mottram J.C."/>
            <person name="Tachezy J."/>
            <person name="Fraser-Liggett C.M."/>
            <person name="Johnson P.J."/>
        </authorList>
    </citation>
    <scope>NUCLEOTIDE SEQUENCE [LARGE SCALE GENOMIC DNA]</scope>
    <source>
        <strain evidence="3">G3</strain>
    </source>
</reference>
<dbReference type="InParanoid" id="A2E6Q5"/>
<feature type="domain" description="Initiator binding" evidence="2">
    <location>
        <begin position="25"/>
        <end position="149"/>
    </location>
</feature>
<dbReference type="InterPro" id="IPR018845">
    <property type="entry name" value="Initiator-bd"/>
</dbReference>
<feature type="region of interest" description="Disordered" evidence="1">
    <location>
        <begin position="170"/>
        <end position="204"/>
    </location>
</feature>
<reference evidence="3" key="1">
    <citation type="submission" date="2006-10" db="EMBL/GenBank/DDBJ databases">
        <authorList>
            <person name="Amadeo P."/>
            <person name="Zhao Q."/>
            <person name="Wortman J."/>
            <person name="Fraser-Liggett C."/>
            <person name="Carlton J."/>
        </authorList>
    </citation>
    <scope>NUCLEOTIDE SEQUENCE</scope>
    <source>
        <strain evidence="3">G3</strain>
    </source>
</reference>
<evidence type="ECO:0000259" key="2">
    <source>
        <dbReference type="Pfam" id="PF10416"/>
    </source>
</evidence>
<evidence type="ECO:0000256" key="1">
    <source>
        <dbReference type="SAM" id="MobiDB-lite"/>
    </source>
</evidence>
<accession>A2E6Q5</accession>
<dbReference type="EMBL" id="DS113315">
    <property type="protein sequence ID" value="EAY11649.1"/>
    <property type="molecule type" value="Genomic_DNA"/>
</dbReference>
<keyword evidence="4" id="KW-1185">Reference proteome</keyword>
<dbReference type="VEuPathDB" id="TrichDB:TVAGG3_0779440"/>
<dbReference type="RefSeq" id="XP_001323872.1">
    <property type="nucleotide sequence ID" value="XM_001323837.1"/>
</dbReference>